<sequence>MEKLFYKDQYIKTFTANIVNVKEVNDKYHVALDKTAFFPGGGGQFCDLGEIDGEKVLEVYEENKKIYHVLDNKIEKKSVVGSIDWDRREDGMHQHFAQHVLSGCFYTKFKANTTGFHLGRDFSTVDIQGYLEEDQIREVEIFANEIIRENIPLTILTPNRDELEDIWLRRDLPNTDEDIRVVRIGELDTNACCGVHPKSTGELRLIKIKRWEKNRQSTRIEFLAGKRAVDDILRRDVYLTKICRHFKCKEEDSLKCIEKLEDKIEESIKSKKRLENIISNYEIREMIENAIKCGDILIIKKLFKNEDVKYISKIVNKITDNKNTIVLIAVENGERVNLIFSSSENLDKINMKNLLNEVLHLVEGRGGGNIHLAQGSGKNNGNLKLALESTVRKIENMI</sequence>
<dbReference type="InterPro" id="IPR009000">
    <property type="entry name" value="Transl_B-barrel_sf"/>
</dbReference>
<dbReference type="InterPro" id="IPR012947">
    <property type="entry name" value="tRNA_SAD"/>
</dbReference>
<dbReference type="EMBL" id="JACRWE010000001">
    <property type="protein sequence ID" value="MBC5995442.1"/>
    <property type="molecule type" value="Genomic_DNA"/>
</dbReference>
<dbReference type="PANTHER" id="PTHR43462:SF1">
    <property type="entry name" value="ALANYL-TRNA EDITING PROTEIN AARSD1"/>
    <property type="match status" value="1"/>
</dbReference>
<organism evidence="6 7">
    <name type="scientific">Romboutsia faecis</name>
    <dbReference type="NCBI Taxonomy" id="2764597"/>
    <lineage>
        <taxon>Bacteria</taxon>
        <taxon>Bacillati</taxon>
        <taxon>Bacillota</taxon>
        <taxon>Clostridia</taxon>
        <taxon>Peptostreptococcales</taxon>
        <taxon>Peptostreptococcaceae</taxon>
        <taxon>Romboutsia</taxon>
    </lineage>
</organism>
<dbReference type="Gene3D" id="2.40.30.130">
    <property type="match status" value="1"/>
</dbReference>
<evidence type="ECO:0000256" key="4">
    <source>
        <dbReference type="SAM" id="Coils"/>
    </source>
</evidence>
<proteinExistence type="predicted"/>
<dbReference type="Pfam" id="PF02272">
    <property type="entry name" value="DHHA1"/>
    <property type="match status" value="1"/>
</dbReference>
<keyword evidence="3" id="KW-0862">Zinc</keyword>
<dbReference type="RefSeq" id="WP_153971353.1">
    <property type="nucleotide sequence ID" value="NZ_JACRWE010000001.1"/>
</dbReference>
<comment type="caution">
    <text evidence="6">The sequence shown here is derived from an EMBL/GenBank/DDBJ whole genome shotgun (WGS) entry which is preliminary data.</text>
</comment>
<accession>A0ABR7JKI6</accession>
<evidence type="ECO:0000256" key="2">
    <source>
        <dbReference type="ARBA" id="ARBA00022723"/>
    </source>
</evidence>
<evidence type="ECO:0000259" key="5">
    <source>
        <dbReference type="SMART" id="SM00863"/>
    </source>
</evidence>
<feature type="domain" description="Threonyl/alanyl tRNA synthetase SAD" evidence="5">
    <location>
        <begin position="179"/>
        <end position="221"/>
    </location>
</feature>
<dbReference type="SUPFAM" id="SSF50447">
    <property type="entry name" value="Translation proteins"/>
    <property type="match status" value="1"/>
</dbReference>
<dbReference type="Gene3D" id="3.30.980.10">
    <property type="entry name" value="Threonyl-trna Synthetase, Chain A, domain 2"/>
    <property type="match status" value="1"/>
</dbReference>
<name>A0ABR7JKI6_9FIRM</name>
<keyword evidence="7" id="KW-1185">Reference proteome</keyword>
<dbReference type="Proteomes" id="UP000609849">
    <property type="component" value="Unassembled WGS sequence"/>
</dbReference>
<evidence type="ECO:0000256" key="1">
    <source>
        <dbReference type="ARBA" id="ARBA00001947"/>
    </source>
</evidence>
<gene>
    <name evidence="6" type="ORF">H8923_01600</name>
</gene>
<evidence type="ECO:0000313" key="6">
    <source>
        <dbReference type="EMBL" id="MBC5995442.1"/>
    </source>
</evidence>
<evidence type="ECO:0000256" key="3">
    <source>
        <dbReference type="ARBA" id="ARBA00022833"/>
    </source>
</evidence>
<dbReference type="PANTHER" id="PTHR43462">
    <property type="entry name" value="ALANYL-TRNA EDITING PROTEIN"/>
    <property type="match status" value="1"/>
</dbReference>
<comment type="cofactor">
    <cofactor evidence="1">
        <name>Zn(2+)</name>
        <dbReference type="ChEBI" id="CHEBI:29105"/>
    </cofactor>
</comment>
<feature type="coiled-coil region" evidence="4">
    <location>
        <begin position="257"/>
        <end position="284"/>
    </location>
</feature>
<dbReference type="SUPFAM" id="SSF55186">
    <property type="entry name" value="ThrRS/AlaRS common domain"/>
    <property type="match status" value="1"/>
</dbReference>
<dbReference type="Pfam" id="PF07973">
    <property type="entry name" value="tRNA_SAD"/>
    <property type="match status" value="1"/>
</dbReference>
<protein>
    <submittedName>
        <fullName evidence="6">Alanyl-tRNA editing protein AlaX-L</fullName>
    </submittedName>
</protein>
<dbReference type="InterPro" id="IPR051335">
    <property type="entry name" value="Alanyl-tRNA_Editing_Enzymes"/>
</dbReference>
<keyword evidence="2" id="KW-0479">Metal-binding</keyword>
<evidence type="ECO:0000313" key="7">
    <source>
        <dbReference type="Proteomes" id="UP000609849"/>
    </source>
</evidence>
<dbReference type="InterPro" id="IPR003156">
    <property type="entry name" value="DHHA1_dom"/>
</dbReference>
<dbReference type="InterPro" id="IPR018163">
    <property type="entry name" value="Thr/Ala-tRNA-synth_IIc_edit"/>
</dbReference>
<dbReference type="SMART" id="SM00863">
    <property type="entry name" value="tRNA_SAD"/>
    <property type="match status" value="1"/>
</dbReference>
<keyword evidence="4" id="KW-0175">Coiled coil</keyword>
<dbReference type="Gene3D" id="3.10.310.40">
    <property type="match status" value="1"/>
</dbReference>
<reference evidence="6 7" key="1">
    <citation type="submission" date="2020-08" db="EMBL/GenBank/DDBJ databases">
        <authorList>
            <person name="Liu C."/>
            <person name="Sun Q."/>
        </authorList>
    </citation>
    <scope>NUCLEOTIDE SEQUENCE [LARGE SCALE GENOMIC DNA]</scope>
    <source>
        <strain evidence="6 7">NSJ-18</strain>
    </source>
</reference>